<dbReference type="EMBL" id="UINC01001494">
    <property type="protein sequence ID" value="SUZ82168.1"/>
    <property type="molecule type" value="Genomic_DNA"/>
</dbReference>
<organism evidence="8">
    <name type="scientific">marine metagenome</name>
    <dbReference type="NCBI Taxonomy" id="408172"/>
    <lineage>
        <taxon>unclassified sequences</taxon>
        <taxon>metagenomes</taxon>
        <taxon>ecological metagenomes</taxon>
    </lineage>
</organism>
<sequence length="392" mass="42675">MVLGLALLVFSRSLAEGAYDKMIDSGVRMGSGHIAIQAPEYLETGKLEHRLEAGVVRLASEVANDVLRESLLSWAPRLSVNGLASSTAAAVPVRIEGVDPELERAFSDIEDKLQDGRYLEAGDRLHAYIGTELAQRLDVQVGNRFVLTAQTSTGDVEGQLVRVAGIFQTGIPEVDQSLIHIPIDTAREWLHTPGATSTLAFLLNESELTDIGVETLQLKLENERQIRVLGWRESSPELAAAIRLDSTGNYIFHSILLAIIALAILNAVMISVLGRRREFGVLQAMGLTGVETGFVVFLEGLFLTVISGVAGISAGLLFTWGFFRDGLDFSIFMEDGIEFGGQFMEPIIIPHFSVEQLLISTFVVVTIGMISSLYPALRASKLDVAEAMKFEQ</sequence>
<evidence type="ECO:0000256" key="2">
    <source>
        <dbReference type="ARBA" id="ARBA00022475"/>
    </source>
</evidence>
<feature type="transmembrane region" description="Helical" evidence="6">
    <location>
        <begin position="294"/>
        <end position="323"/>
    </location>
</feature>
<dbReference type="InterPro" id="IPR003838">
    <property type="entry name" value="ABC3_permease_C"/>
</dbReference>
<comment type="subcellular location">
    <subcellularLocation>
        <location evidence="1">Cell membrane</location>
        <topology evidence="1">Multi-pass membrane protein</topology>
    </subcellularLocation>
</comment>
<keyword evidence="5 6" id="KW-0472">Membrane</keyword>
<name>A0A381QU19_9ZZZZ</name>
<reference evidence="8" key="1">
    <citation type="submission" date="2018-05" db="EMBL/GenBank/DDBJ databases">
        <authorList>
            <person name="Lanie J.A."/>
            <person name="Ng W.-L."/>
            <person name="Kazmierczak K.M."/>
            <person name="Andrzejewski T.M."/>
            <person name="Davidsen T.M."/>
            <person name="Wayne K.J."/>
            <person name="Tettelin H."/>
            <person name="Glass J.I."/>
            <person name="Rusch D."/>
            <person name="Podicherti R."/>
            <person name="Tsui H.-C.T."/>
            <person name="Winkler M.E."/>
        </authorList>
    </citation>
    <scope>NUCLEOTIDE SEQUENCE</scope>
</reference>
<evidence type="ECO:0000256" key="4">
    <source>
        <dbReference type="ARBA" id="ARBA00022989"/>
    </source>
</evidence>
<dbReference type="AlphaFoldDB" id="A0A381QU19"/>
<evidence type="ECO:0000256" key="3">
    <source>
        <dbReference type="ARBA" id="ARBA00022692"/>
    </source>
</evidence>
<proteinExistence type="predicted"/>
<dbReference type="GO" id="GO:0044874">
    <property type="term" value="P:lipoprotein localization to outer membrane"/>
    <property type="evidence" value="ECO:0007669"/>
    <property type="project" value="TreeGrafter"/>
</dbReference>
<dbReference type="InterPro" id="IPR051447">
    <property type="entry name" value="Lipoprotein-release_system"/>
</dbReference>
<dbReference type="PANTHER" id="PTHR30489:SF0">
    <property type="entry name" value="LIPOPROTEIN-RELEASING SYSTEM TRANSMEMBRANE PROTEIN LOLE"/>
    <property type="match status" value="1"/>
</dbReference>
<feature type="domain" description="ABC3 transporter permease C-terminal" evidence="7">
    <location>
        <begin position="251"/>
        <end position="383"/>
    </location>
</feature>
<feature type="transmembrane region" description="Helical" evidence="6">
    <location>
        <begin position="357"/>
        <end position="377"/>
    </location>
</feature>
<gene>
    <name evidence="8" type="ORF">METZ01_LOCUS35022</name>
</gene>
<evidence type="ECO:0000256" key="5">
    <source>
        <dbReference type="ARBA" id="ARBA00023136"/>
    </source>
</evidence>
<protein>
    <recommendedName>
        <fullName evidence="7">ABC3 transporter permease C-terminal domain-containing protein</fullName>
    </recommendedName>
</protein>
<dbReference type="GO" id="GO:0098797">
    <property type="term" value="C:plasma membrane protein complex"/>
    <property type="evidence" value="ECO:0007669"/>
    <property type="project" value="TreeGrafter"/>
</dbReference>
<evidence type="ECO:0000259" key="7">
    <source>
        <dbReference type="Pfam" id="PF02687"/>
    </source>
</evidence>
<dbReference type="Pfam" id="PF02687">
    <property type="entry name" value="FtsX"/>
    <property type="match status" value="1"/>
</dbReference>
<dbReference type="PANTHER" id="PTHR30489">
    <property type="entry name" value="LIPOPROTEIN-RELEASING SYSTEM TRANSMEMBRANE PROTEIN LOLE"/>
    <property type="match status" value="1"/>
</dbReference>
<keyword evidence="4 6" id="KW-1133">Transmembrane helix</keyword>
<evidence type="ECO:0000256" key="6">
    <source>
        <dbReference type="SAM" id="Phobius"/>
    </source>
</evidence>
<keyword evidence="2" id="KW-1003">Cell membrane</keyword>
<evidence type="ECO:0000256" key="1">
    <source>
        <dbReference type="ARBA" id="ARBA00004651"/>
    </source>
</evidence>
<evidence type="ECO:0000313" key="8">
    <source>
        <dbReference type="EMBL" id="SUZ82168.1"/>
    </source>
</evidence>
<accession>A0A381QU19</accession>
<keyword evidence="3 6" id="KW-0812">Transmembrane</keyword>
<feature type="transmembrane region" description="Helical" evidence="6">
    <location>
        <begin position="250"/>
        <end position="273"/>
    </location>
</feature>